<feature type="transmembrane region" description="Helical" evidence="6">
    <location>
        <begin position="74"/>
        <end position="92"/>
    </location>
</feature>
<keyword evidence="4 6" id="KW-1133">Transmembrane helix</keyword>
<dbReference type="GO" id="GO:0022857">
    <property type="term" value="F:transmembrane transporter activity"/>
    <property type="evidence" value="ECO:0007669"/>
    <property type="project" value="InterPro"/>
</dbReference>
<sequence length="422" mass="45485">MNKQRILFALFLIYFVFAILLNSVGTVILQVINNYGVSKSAASVLEGFKDLPIALVSFMVASFLPRIGYKKAMLAGLALVSAACALMPLLPAFATAKLLFFCTGVAFALVKVSVYSTIGLVAEDRKQHAGMMNMLEGFFMVGVLSAYWLFGHFIDSSDPASASWLQVYWVLSAMCALTFVLVLTTPFDEHAAAPPRAGTLAQDFAAMLKLFFKPLVCVFVLTAFLYVLIEQAVGTWLPTFNNEILMLPAAMSVQVTSIYAGCLAVGRLSAGVLMRRLHWYPVMNTCVLGMGAMVLLALPLTHGVVQNQQVTWATAPIAAFLFPLIGLFMAPIYPGINSVMLSSLPKHQHSAMTGLLVIFSALGGTTGSLITGYVFGTFDGRFAFYLTLAPISIILIMLHFFKKSVDTGSGDVDGSAIMPGQT</sequence>
<feature type="transmembrane region" description="Helical" evidence="6">
    <location>
        <begin position="208"/>
        <end position="229"/>
    </location>
</feature>
<organism evidence="8 9">
    <name type="scientific">Pseudoduganella ginsengisoli</name>
    <dbReference type="NCBI Taxonomy" id="1462440"/>
    <lineage>
        <taxon>Bacteria</taxon>
        <taxon>Pseudomonadati</taxon>
        <taxon>Pseudomonadota</taxon>
        <taxon>Betaproteobacteria</taxon>
        <taxon>Burkholderiales</taxon>
        <taxon>Oxalobacteraceae</taxon>
        <taxon>Telluria group</taxon>
        <taxon>Pseudoduganella</taxon>
    </lineage>
</organism>
<feature type="transmembrane region" description="Helical" evidence="6">
    <location>
        <begin position="7"/>
        <end position="31"/>
    </location>
</feature>
<feature type="domain" description="Major facilitator superfamily (MFS) profile" evidence="7">
    <location>
        <begin position="6"/>
        <end position="406"/>
    </location>
</feature>
<keyword evidence="2" id="KW-1003">Cell membrane</keyword>
<evidence type="ECO:0000313" key="8">
    <source>
        <dbReference type="EMBL" id="MTW06205.1"/>
    </source>
</evidence>
<feature type="transmembrane region" description="Helical" evidence="6">
    <location>
        <begin position="310"/>
        <end position="333"/>
    </location>
</feature>
<keyword evidence="5 6" id="KW-0472">Membrane</keyword>
<evidence type="ECO:0000313" key="9">
    <source>
        <dbReference type="Proteomes" id="UP000484015"/>
    </source>
</evidence>
<feature type="transmembrane region" description="Helical" evidence="6">
    <location>
        <begin position="277"/>
        <end position="298"/>
    </location>
</feature>
<dbReference type="Pfam" id="PF07690">
    <property type="entry name" value="MFS_1"/>
    <property type="match status" value="1"/>
</dbReference>
<evidence type="ECO:0000256" key="6">
    <source>
        <dbReference type="SAM" id="Phobius"/>
    </source>
</evidence>
<dbReference type="PANTHER" id="PTHR43702">
    <property type="entry name" value="L-FUCOSE-PROTON SYMPORTER"/>
    <property type="match status" value="1"/>
</dbReference>
<dbReference type="InterPro" id="IPR050375">
    <property type="entry name" value="MFS_TsgA-like"/>
</dbReference>
<keyword evidence="3 6" id="KW-0812">Transmembrane</keyword>
<feature type="transmembrane region" description="Helical" evidence="6">
    <location>
        <begin position="98"/>
        <end position="122"/>
    </location>
</feature>
<feature type="transmembrane region" description="Helical" evidence="6">
    <location>
        <begin position="51"/>
        <end position="67"/>
    </location>
</feature>
<name>A0A6L6Q982_9BURK</name>
<keyword evidence="9" id="KW-1185">Reference proteome</keyword>
<protein>
    <submittedName>
        <fullName evidence="8">MFS transporter</fullName>
    </submittedName>
</protein>
<comment type="subcellular location">
    <subcellularLocation>
        <location evidence="1">Cell inner membrane</location>
        <topology evidence="1">Multi-pass membrane protein</topology>
    </subcellularLocation>
</comment>
<dbReference type="InterPro" id="IPR020846">
    <property type="entry name" value="MFS_dom"/>
</dbReference>
<evidence type="ECO:0000256" key="5">
    <source>
        <dbReference type="ARBA" id="ARBA00023136"/>
    </source>
</evidence>
<dbReference type="AlphaFoldDB" id="A0A6L6Q982"/>
<dbReference type="PROSITE" id="PS50850">
    <property type="entry name" value="MFS"/>
    <property type="match status" value="1"/>
</dbReference>
<comment type="caution">
    <text evidence="8">The sequence shown here is derived from an EMBL/GenBank/DDBJ whole genome shotgun (WGS) entry which is preliminary data.</text>
</comment>
<evidence type="ECO:0000256" key="2">
    <source>
        <dbReference type="ARBA" id="ARBA00022475"/>
    </source>
</evidence>
<reference evidence="8 9" key="1">
    <citation type="submission" date="2019-11" db="EMBL/GenBank/DDBJ databases">
        <title>Type strains purchased from KCTC, JCM and DSMZ.</title>
        <authorList>
            <person name="Lu H."/>
        </authorList>
    </citation>
    <scope>NUCLEOTIDE SEQUENCE [LARGE SCALE GENOMIC DNA]</scope>
    <source>
        <strain evidence="8 9">KCTC 42409</strain>
    </source>
</reference>
<gene>
    <name evidence="8" type="ORF">GM668_29435</name>
</gene>
<evidence type="ECO:0000256" key="3">
    <source>
        <dbReference type="ARBA" id="ARBA00022692"/>
    </source>
</evidence>
<proteinExistence type="predicted"/>
<dbReference type="EMBL" id="WNLA01000042">
    <property type="protein sequence ID" value="MTW06205.1"/>
    <property type="molecule type" value="Genomic_DNA"/>
</dbReference>
<feature type="transmembrane region" description="Helical" evidence="6">
    <location>
        <begin position="166"/>
        <end position="187"/>
    </location>
</feature>
<dbReference type="OrthoDB" id="6395826at2"/>
<dbReference type="InterPro" id="IPR036259">
    <property type="entry name" value="MFS_trans_sf"/>
</dbReference>
<feature type="transmembrane region" description="Helical" evidence="6">
    <location>
        <begin position="244"/>
        <end position="265"/>
    </location>
</feature>
<feature type="transmembrane region" description="Helical" evidence="6">
    <location>
        <begin position="134"/>
        <end position="154"/>
    </location>
</feature>
<feature type="transmembrane region" description="Helical" evidence="6">
    <location>
        <begin position="382"/>
        <end position="401"/>
    </location>
</feature>
<evidence type="ECO:0000259" key="7">
    <source>
        <dbReference type="PROSITE" id="PS50850"/>
    </source>
</evidence>
<evidence type="ECO:0000256" key="1">
    <source>
        <dbReference type="ARBA" id="ARBA00004429"/>
    </source>
</evidence>
<evidence type="ECO:0000256" key="4">
    <source>
        <dbReference type="ARBA" id="ARBA00022989"/>
    </source>
</evidence>
<accession>A0A6L6Q982</accession>
<dbReference type="Proteomes" id="UP000484015">
    <property type="component" value="Unassembled WGS sequence"/>
</dbReference>
<dbReference type="SUPFAM" id="SSF103473">
    <property type="entry name" value="MFS general substrate transporter"/>
    <property type="match status" value="1"/>
</dbReference>
<dbReference type="GO" id="GO:0005886">
    <property type="term" value="C:plasma membrane"/>
    <property type="evidence" value="ECO:0007669"/>
    <property type="project" value="UniProtKB-SubCell"/>
</dbReference>
<dbReference type="Gene3D" id="1.20.1250.20">
    <property type="entry name" value="MFS general substrate transporter like domains"/>
    <property type="match status" value="2"/>
</dbReference>
<dbReference type="RefSeq" id="WP_155442539.1">
    <property type="nucleotide sequence ID" value="NZ_WNLA01000042.1"/>
</dbReference>
<feature type="transmembrane region" description="Helical" evidence="6">
    <location>
        <begin position="354"/>
        <end position="376"/>
    </location>
</feature>
<dbReference type="InterPro" id="IPR011701">
    <property type="entry name" value="MFS"/>
</dbReference>
<dbReference type="PANTHER" id="PTHR43702:SF11">
    <property type="entry name" value="L-FUCOSE-PROTON SYMPORTER"/>
    <property type="match status" value="1"/>
</dbReference>